<proteinExistence type="predicted"/>
<comment type="caution">
    <text evidence="1">The sequence shown here is derived from an EMBL/GenBank/DDBJ whole genome shotgun (WGS) entry which is preliminary data.</text>
</comment>
<dbReference type="EMBL" id="BAHB01000077">
    <property type="protein sequence ID" value="GAB86605.1"/>
    <property type="molecule type" value="Genomic_DNA"/>
</dbReference>
<organism evidence="1 2">
    <name type="scientific">Gordonia rubripertincta NBRC 101908</name>
    <dbReference type="NCBI Taxonomy" id="1077975"/>
    <lineage>
        <taxon>Bacteria</taxon>
        <taxon>Bacillati</taxon>
        <taxon>Actinomycetota</taxon>
        <taxon>Actinomycetes</taxon>
        <taxon>Mycobacteriales</taxon>
        <taxon>Gordoniaceae</taxon>
        <taxon>Gordonia</taxon>
    </lineage>
</organism>
<protein>
    <recommendedName>
        <fullName evidence="3">UDP-glucose 4-epimerase</fullName>
    </recommendedName>
</protein>
<evidence type="ECO:0008006" key="3">
    <source>
        <dbReference type="Google" id="ProtNLM"/>
    </source>
</evidence>
<dbReference type="Proteomes" id="UP000010744">
    <property type="component" value="Unassembled WGS sequence"/>
</dbReference>
<evidence type="ECO:0000313" key="2">
    <source>
        <dbReference type="Proteomes" id="UP000010744"/>
    </source>
</evidence>
<evidence type="ECO:0000313" key="1">
    <source>
        <dbReference type="EMBL" id="GAB86605.1"/>
    </source>
</evidence>
<keyword evidence="2" id="KW-1185">Reference proteome</keyword>
<reference evidence="1 2" key="1">
    <citation type="submission" date="2012-08" db="EMBL/GenBank/DDBJ databases">
        <title>Whole genome shotgun sequence of Gordonia rubripertincta NBRC 101908.</title>
        <authorList>
            <person name="Takarada H."/>
            <person name="Hosoyama A."/>
            <person name="Tsuchikane K."/>
            <person name="Katsumata H."/>
            <person name="Baba S."/>
            <person name="Ohji S."/>
            <person name="Yamazaki S."/>
            <person name="Fujita N."/>
        </authorList>
    </citation>
    <scope>NUCLEOTIDE SEQUENCE [LARGE SCALE GENOMIC DNA]</scope>
    <source>
        <strain evidence="1 2">NBRC 101908</strain>
    </source>
</reference>
<sequence length="60" mass="7020">MYLIANPDTVMHRSTAELVAKHFPVTRSLERNEALLTIEKARRELGFEPRHSWRSHPEHG</sequence>
<gene>
    <name evidence="1" type="ORF">GORBP_077_00320</name>
</gene>
<name>A0ABQ0HWF0_GORRU</name>
<accession>A0ABQ0HWF0</accession>